<sequence>MKNFLLACALLASSTYGHIQMSDPYPIRSPLNQQATGEKDYSYTNPLSTSGSDYPCKGYANDPFNSVATYSQGSEYDLRLEGSATHGGGSCQISLSYDDGESFQVIHSILGGCPIDKSYQFTVPADAPSGEALLAWSWFNKIGNREMYMNCAQVTIGGSARQEGFTTMSRANAFSELPPIFIANVNGPGQCTTVEGEEVNFPLPGPSVQGSLSGQGYKCSGSAPFLRTSKSPNTGSTSSTSDASKNPKPNSSSAHPSLTSSTAANPSTSIPSPSTDASKAISSAMTNPTLRPQSIPVPEVPACLSGAVICSEDGSSWSLCNQGVPVHMGLVAAGTHCVHGAMQRLP</sequence>
<dbReference type="Proteomes" id="UP001610335">
    <property type="component" value="Unassembled WGS sequence"/>
</dbReference>
<accession>A0ABR4IIJ1</accession>
<name>A0ABR4IIJ1_9EURO</name>
<reference evidence="3 4" key="1">
    <citation type="submission" date="2024-07" db="EMBL/GenBank/DDBJ databases">
        <title>Section-level genome sequencing and comparative genomics of Aspergillus sections Usti and Cavernicolus.</title>
        <authorList>
            <consortium name="Lawrence Berkeley National Laboratory"/>
            <person name="Nybo J.L."/>
            <person name="Vesth T.C."/>
            <person name="Theobald S."/>
            <person name="Frisvad J.C."/>
            <person name="Larsen T.O."/>
            <person name="Kjaerboelling I."/>
            <person name="Rothschild-Mancinelli K."/>
            <person name="Lyhne E.K."/>
            <person name="Kogle M.E."/>
            <person name="Barry K."/>
            <person name="Clum A."/>
            <person name="Na H."/>
            <person name="Ledsgaard L."/>
            <person name="Lin J."/>
            <person name="Lipzen A."/>
            <person name="Kuo A."/>
            <person name="Riley R."/>
            <person name="Mondo S."/>
            <person name="LaButti K."/>
            <person name="Haridas S."/>
            <person name="Pangalinan J."/>
            <person name="Salamov A.A."/>
            <person name="Simmons B.A."/>
            <person name="Magnuson J.K."/>
            <person name="Chen J."/>
            <person name="Drula E."/>
            <person name="Henrissat B."/>
            <person name="Wiebenga A."/>
            <person name="Lubbers R.J."/>
            <person name="Gomes A.C."/>
            <person name="Makela M.R."/>
            <person name="Stajich J."/>
            <person name="Grigoriev I.V."/>
            <person name="Mortensen U.H."/>
            <person name="De vries R.P."/>
            <person name="Baker S.E."/>
            <person name="Andersen M.R."/>
        </authorList>
    </citation>
    <scope>NUCLEOTIDE SEQUENCE [LARGE SCALE GENOMIC DNA]</scope>
    <source>
        <strain evidence="3 4">CBS 600.67</strain>
    </source>
</reference>
<dbReference type="PANTHER" id="PTHR36182">
    <property type="entry name" value="PROTEIN, PUTATIVE (AFU_ORTHOLOGUE AFUA_6G10930)-RELATED"/>
    <property type="match status" value="1"/>
</dbReference>
<feature type="compositionally biased region" description="Polar residues" evidence="1">
    <location>
        <begin position="265"/>
        <end position="282"/>
    </location>
</feature>
<feature type="signal peptide" evidence="2">
    <location>
        <begin position="1"/>
        <end position="17"/>
    </location>
</feature>
<feature type="compositionally biased region" description="Low complexity" evidence="1">
    <location>
        <begin position="251"/>
        <end position="264"/>
    </location>
</feature>
<organism evidence="3 4">
    <name type="scientific">Aspergillus cavernicola</name>
    <dbReference type="NCBI Taxonomy" id="176166"/>
    <lineage>
        <taxon>Eukaryota</taxon>
        <taxon>Fungi</taxon>
        <taxon>Dikarya</taxon>
        <taxon>Ascomycota</taxon>
        <taxon>Pezizomycotina</taxon>
        <taxon>Eurotiomycetes</taxon>
        <taxon>Eurotiomycetidae</taxon>
        <taxon>Eurotiales</taxon>
        <taxon>Aspergillaceae</taxon>
        <taxon>Aspergillus</taxon>
        <taxon>Aspergillus subgen. Nidulantes</taxon>
    </lineage>
</organism>
<protein>
    <recommendedName>
        <fullName evidence="5">Extracellular protein</fullName>
    </recommendedName>
</protein>
<evidence type="ECO:0000313" key="3">
    <source>
        <dbReference type="EMBL" id="KAL2827572.1"/>
    </source>
</evidence>
<comment type="caution">
    <text evidence="3">The sequence shown here is derived from an EMBL/GenBank/DDBJ whole genome shotgun (WGS) entry which is preliminary data.</text>
</comment>
<keyword evidence="4" id="KW-1185">Reference proteome</keyword>
<dbReference type="PANTHER" id="PTHR36182:SF1">
    <property type="entry name" value="PROTEIN, PUTATIVE (AFU_ORTHOLOGUE AFUA_6G10930)-RELATED"/>
    <property type="match status" value="1"/>
</dbReference>
<evidence type="ECO:0000313" key="4">
    <source>
        <dbReference type="Proteomes" id="UP001610335"/>
    </source>
</evidence>
<gene>
    <name evidence="3" type="ORF">BDW59DRAFT_179086</name>
</gene>
<evidence type="ECO:0000256" key="2">
    <source>
        <dbReference type="SAM" id="SignalP"/>
    </source>
</evidence>
<proteinExistence type="predicted"/>
<feature type="compositionally biased region" description="Polar residues" evidence="1">
    <location>
        <begin position="228"/>
        <end position="250"/>
    </location>
</feature>
<evidence type="ECO:0008006" key="5">
    <source>
        <dbReference type="Google" id="ProtNLM"/>
    </source>
</evidence>
<evidence type="ECO:0000256" key="1">
    <source>
        <dbReference type="SAM" id="MobiDB-lite"/>
    </source>
</evidence>
<keyword evidence="2" id="KW-0732">Signal</keyword>
<dbReference type="Gene3D" id="2.70.50.70">
    <property type="match status" value="1"/>
</dbReference>
<feature type="region of interest" description="Disordered" evidence="1">
    <location>
        <begin position="223"/>
        <end position="282"/>
    </location>
</feature>
<feature type="chain" id="PRO_5047522996" description="Extracellular protein" evidence="2">
    <location>
        <begin position="18"/>
        <end position="346"/>
    </location>
</feature>
<dbReference type="EMBL" id="JBFXLS010000024">
    <property type="protein sequence ID" value="KAL2827572.1"/>
    <property type="molecule type" value="Genomic_DNA"/>
</dbReference>